<dbReference type="AlphaFoldDB" id="A0A7C3VS38"/>
<reference evidence="1" key="1">
    <citation type="journal article" date="2020" name="mSystems">
        <title>Genome- and Community-Level Interaction Insights into Carbon Utilization and Element Cycling Functions of Hydrothermarchaeota in Hydrothermal Sediment.</title>
        <authorList>
            <person name="Zhou Z."/>
            <person name="Liu Y."/>
            <person name="Xu W."/>
            <person name="Pan J."/>
            <person name="Luo Z.H."/>
            <person name="Li M."/>
        </authorList>
    </citation>
    <scope>NUCLEOTIDE SEQUENCE [LARGE SCALE GENOMIC DNA]</scope>
    <source>
        <strain evidence="1">SpSt-374</strain>
    </source>
</reference>
<sequence>MSTPDMRGEIYRGWLLVPIAAEDSYFYEFHTPEGYRNINLQPFDSPEAALAYGRNEIDKLIEIFDQAA</sequence>
<name>A0A7C3VS38_9CYAN</name>
<gene>
    <name evidence="1" type="ORF">ENR15_08275</name>
</gene>
<organism evidence="1">
    <name type="scientific">Planktothricoides sp. SpSt-374</name>
    <dbReference type="NCBI Taxonomy" id="2282167"/>
    <lineage>
        <taxon>Bacteria</taxon>
        <taxon>Bacillati</taxon>
        <taxon>Cyanobacteriota</taxon>
        <taxon>Cyanophyceae</taxon>
        <taxon>Oscillatoriophycideae</taxon>
        <taxon>Oscillatoriales</taxon>
        <taxon>Oscillatoriaceae</taxon>
        <taxon>Planktothricoides</taxon>
    </lineage>
</organism>
<comment type="caution">
    <text evidence="1">The sequence shown here is derived from an EMBL/GenBank/DDBJ whole genome shotgun (WGS) entry which is preliminary data.</text>
</comment>
<protein>
    <submittedName>
        <fullName evidence="1">Uncharacterized protein</fullName>
    </submittedName>
</protein>
<accession>A0A7C3VS38</accession>
<evidence type="ECO:0000313" key="1">
    <source>
        <dbReference type="EMBL" id="HGG00635.1"/>
    </source>
</evidence>
<dbReference type="EMBL" id="DSPX01000082">
    <property type="protein sequence ID" value="HGG00635.1"/>
    <property type="molecule type" value="Genomic_DNA"/>
</dbReference>
<proteinExistence type="predicted"/>